<evidence type="ECO:0000256" key="2">
    <source>
        <dbReference type="SAM" id="SignalP"/>
    </source>
</evidence>
<dbReference type="GO" id="GO:0080188">
    <property type="term" value="P:gene silencing by siRNA-directed DNA methylation"/>
    <property type="evidence" value="ECO:0007669"/>
    <property type="project" value="InterPro"/>
</dbReference>
<gene>
    <name evidence="4" type="ORF">CJ030_MR1G018339</name>
</gene>
<reference evidence="4 5" key="1">
    <citation type="journal article" date="2019" name="Plant Biotechnol. J.">
        <title>The red bayberry genome and genetic basis of sex determination.</title>
        <authorList>
            <person name="Jia H.M."/>
            <person name="Jia H.J."/>
            <person name="Cai Q.L."/>
            <person name="Wang Y."/>
            <person name="Zhao H.B."/>
            <person name="Yang W.F."/>
            <person name="Wang G.Y."/>
            <person name="Li Y.H."/>
            <person name="Zhan D.L."/>
            <person name="Shen Y.T."/>
            <person name="Niu Q.F."/>
            <person name="Chang L."/>
            <person name="Qiu J."/>
            <person name="Zhao L."/>
            <person name="Xie H.B."/>
            <person name="Fu W.Y."/>
            <person name="Jin J."/>
            <person name="Li X.W."/>
            <person name="Jiao Y."/>
            <person name="Zhou C.C."/>
            <person name="Tu T."/>
            <person name="Chai C.Y."/>
            <person name="Gao J.L."/>
            <person name="Fan L.J."/>
            <person name="van de Weg E."/>
            <person name="Wang J.Y."/>
            <person name="Gao Z.S."/>
        </authorList>
    </citation>
    <scope>NUCLEOTIDE SEQUENCE [LARGE SCALE GENOMIC DNA]</scope>
    <source>
        <tissue evidence="4">Leaves</tissue>
    </source>
</reference>
<accession>A0A6A1WQC3</accession>
<dbReference type="PANTHER" id="PTHR21596">
    <property type="entry name" value="RIBONUCLEASE P SUBUNIT P38"/>
    <property type="match status" value="1"/>
</dbReference>
<dbReference type="Pfam" id="PF03468">
    <property type="entry name" value="XS"/>
    <property type="match status" value="1"/>
</dbReference>
<dbReference type="InterPro" id="IPR038588">
    <property type="entry name" value="XS_domain_sf"/>
</dbReference>
<dbReference type="Gene3D" id="3.30.70.2890">
    <property type="entry name" value="XS domain"/>
    <property type="match status" value="1"/>
</dbReference>
<keyword evidence="1" id="KW-0175">Coiled coil</keyword>
<evidence type="ECO:0000313" key="4">
    <source>
        <dbReference type="EMBL" id="KAB1225968.1"/>
    </source>
</evidence>
<dbReference type="EMBL" id="RXIC02000019">
    <property type="protein sequence ID" value="KAB1225968.1"/>
    <property type="molecule type" value="Genomic_DNA"/>
</dbReference>
<evidence type="ECO:0000256" key="1">
    <source>
        <dbReference type="SAM" id="Coils"/>
    </source>
</evidence>
<dbReference type="InterPro" id="IPR045177">
    <property type="entry name" value="FDM1-5/IDN2"/>
</dbReference>
<feature type="domain" description="XS" evidence="3">
    <location>
        <begin position="90"/>
        <end position="200"/>
    </location>
</feature>
<organism evidence="4 5">
    <name type="scientific">Morella rubra</name>
    <name type="common">Chinese bayberry</name>
    <dbReference type="NCBI Taxonomy" id="262757"/>
    <lineage>
        <taxon>Eukaryota</taxon>
        <taxon>Viridiplantae</taxon>
        <taxon>Streptophyta</taxon>
        <taxon>Embryophyta</taxon>
        <taxon>Tracheophyta</taxon>
        <taxon>Spermatophyta</taxon>
        <taxon>Magnoliopsida</taxon>
        <taxon>eudicotyledons</taxon>
        <taxon>Gunneridae</taxon>
        <taxon>Pentapetalae</taxon>
        <taxon>rosids</taxon>
        <taxon>fabids</taxon>
        <taxon>Fagales</taxon>
        <taxon>Myricaceae</taxon>
        <taxon>Morella</taxon>
    </lineage>
</organism>
<comment type="caution">
    <text evidence="4">The sequence shown here is derived from an EMBL/GenBank/DDBJ whole genome shotgun (WGS) entry which is preliminary data.</text>
</comment>
<evidence type="ECO:0000259" key="3">
    <source>
        <dbReference type="Pfam" id="PF03468"/>
    </source>
</evidence>
<proteinExistence type="predicted"/>
<dbReference type="PANTHER" id="PTHR21596:SF23">
    <property type="entry name" value="FACTOR OF DNA METHYLATION 4"/>
    <property type="match status" value="1"/>
</dbReference>
<keyword evidence="2" id="KW-0732">Signal</keyword>
<sequence>MCSLIFKILLLMMEPLIVAYSLVALNLENGVYDENGILRFDMSYRSGKDISETKLEDYEYKYYNDLKKSCPKDVHPEPASKTVYPMPDGDEEFVYPWKCIISNIKTKCKDEKHVAECCSRLEEDLLMKGFNPVRVRPVWNSGVHSGFAIIEFKKDWAGFENAMSCAKSFEVDHFGKRDFYSAKNRGDELFGWMAHKDEYDSRCPIGVHLRKKTDVKTISAIEAEDQQKALTLVSNLTNNLEMKTSHLEEMQNEYQETNTSLSKLMRPMEKMLKAYNEDAMATLEQKRADEKFLTLAAEQKREKENLHRKIIELEKKLDAKQALELEVEGMRGALQVMKHMGDDGDMEVKTKMDEIGKDLNEKEEELARMEELNQTLIVKEQN</sequence>
<feature type="signal peptide" evidence="2">
    <location>
        <begin position="1"/>
        <end position="19"/>
    </location>
</feature>
<feature type="coiled-coil region" evidence="1">
    <location>
        <begin position="352"/>
        <end position="382"/>
    </location>
</feature>
<dbReference type="InterPro" id="IPR005380">
    <property type="entry name" value="XS_domain"/>
</dbReference>
<dbReference type="AlphaFoldDB" id="A0A6A1WQC3"/>
<dbReference type="OrthoDB" id="1892195at2759"/>
<protein>
    <recommendedName>
        <fullName evidence="3">XS domain-containing protein</fullName>
    </recommendedName>
</protein>
<feature type="coiled-coil region" evidence="1">
    <location>
        <begin position="296"/>
        <end position="323"/>
    </location>
</feature>
<dbReference type="Proteomes" id="UP000516437">
    <property type="component" value="Chromosome 1"/>
</dbReference>
<keyword evidence="5" id="KW-1185">Reference proteome</keyword>
<feature type="chain" id="PRO_5025428326" description="XS domain-containing protein" evidence="2">
    <location>
        <begin position="20"/>
        <end position="382"/>
    </location>
</feature>
<name>A0A6A1WQC3_9ROSI</name>
<evidence type="ECO:0000313" key="5">
    <source>
        <dbReference type="Proteomes" id="UP000516437"/>
    </source>
</evidence>